<keyword evidence="2 5" id="KW-0812">Transmembrane</keyword>
<sequence>MALLDNCFVESLTEPVRLIDVLRLGLGTRQLQFSTLPELSSHLEAPKSSSYSCRFVSICQRNSWRPLQITKPMLDLIVSGHDIDSSFWEIPSCFYTRNLDLEEVTCIPYTETRTGDVIEISYTVKYPEYKASEDRWVIRQSGIWHRYNTQTSQSTFILFSPTPDSKAHQQASKWLLEHPQPETEPFWLHRILFSAYAPAWRLYLNHLERSFLPIANTTFATFIEEPLRIGYDNLSALIALETRFLQIPTILAATSATLDEISSFLASLSSTADKHAGTLKLRNLHRQSRAHARTATHMQERARVTARLLANTLSFREQVVATEQNGNMLQLNKSAVFITMLTLLYLPGSFVAALFGMNFFDYDTQDGGRIVGTSMVWIYVVAAVLLTALTVLFYYWLVQRDGVVFRRLAPKIRVSPDLSLKELTRHMLLKEKDYPVNMLPTGV</sequence>
<evidence type="ECO:0000256" key="3">
    <source>
        <dbReference type="ARBA" id="ARBA00022989"/>
    </source>
</evidence>
<evidence type="ECO:0000256" key="2">
    <source>
        <dbReference type="ARBA" id="ARBA00022692"/>
    </source>
</evidence>
<keyword evidence="7" id="KW-1185">Reference proteome</keyword>
<evidence type="ECO:0000256" key="5">
    <source>
        <dbReference type="SAM" id="Phobius"/>
    </source>
</evidence>
<dbReference type="GO" id="GO:0016020">
    <property type="term" value="C:membrane"/>
    <property type="evidence" value="ECO:0007669"/>
    <property type="project" value="UniProtKB-SubCell"/>
</dbReference>
<dbReference type="AlphaFoldDB" id="A0AAJ0M912"/>
<dbReference type="SUPFAM" id="SSF144083">
    <property type="entry name" value="Magnesium transport protein CorA, transmembrane region"/>
    <property type="match status" value="1"/>
</dbReference>
<keyword evidence="4 5" id="KW-0472">Membrane</keyword>
<organism evidence="6 7">
    <name type="scientific">Lasiosphaeria hispida</name>
    <dbReference type="NCBI Taxonomy" id="260671"/>
    <lineage>
        <taxon>Eukaryota</taxon>
        <taxon>Fungi</taxon>
        <taxon>Dikarya</taxon>
        <taxon>Ascomycota</taxon>
        <taxon>Pezizomycotina</taxon>
        <taxon>Sordariomycetes</taxon>
        <taxon>Sordariomycetidae</taxon>
        <taxon>Sordariales</taxon>
        <taxon>Lasiosphaeriaceae</taxon>
        <taxon>Lasiosphaeria</taxon>
    </lineage>
</organism>
<dbReference type="Gene3D" id="1.20.58.340">
    <property type="entry name" value="Magnesium transport protein CorA, transmembrane region"/>
    <property type="match status" value="1"/>
</dbReference>
<comment type="subcellular location">
    <subcellularLocation>
        <location evidence="1">Membrane</location>
        <topology evidence="1">Multi-pass membrane protein</topology>
    </subcellularLocation>
</comment>
<proteinExistence type="predicted"/>
<dbReference type="InterPro" id="IPR045863">
    <property type="entry name" value="CorA_TM1_TM2"/>
</dbReference>
<evidence type="ECO:0000256" key="1">
    <source>
        <dbReference type="ARBA" id="ARBA00004141"/>
    </source>
</evidence>
<gene>
    <name evidence="6" type="ORF">B0T25DRAFT_356457</name>
</gene>
<protein>
    <submittedName>
        <fullName evidence="6">Uncharacterized protein</fullName>
    </submittedName>
</protein>
<dbReference type="Pfam" id="PF01544">
    <property type="entry name" value="CorA"/>
    <property type="match status" value="1"/>
</dbReference>
<accession>A0AAJ0M912</accession>
<feature type="transmembrane region" description="Helical" evidence="5">
    <location>
        <begin position="335"/>
        <end position="356"/>
    </location>
</feature>
<keyword evidence="3 5" id="KW-1133">Transmembrane helix</keyword>
<reference evidence="6" key="2">
    <citation type="submission" date="2023-06" db="EMBL/GenBank/DDBJ databases">
        <authorList>
            <consortium name="Lawrence Berkeley National Laboratory"/>
            <person name="Haridas S."/>
            <person name="Hensen N."/>
            <person name="Bonometti L."/>
            <person name="Westerberg I."/>
            <person name="Brannstrom I.O."/>
            <person name="Guillou S."/>
            <person name="Cros-Aarteil S."/>
            <person name="Calhoun S."/>
            <person name="Kuo A."/>
            <person name="Mondo S."/>
            <person name="Pangilinan J."/>
            <person name="Riley R."/>
            <person name="Labutti K."/>
            <person name="Andreopoulos B."/>
            <person name="Lipzen A."/>
            <person name="Chen C."/>
            <person name="Yanf M."/>
            <person name="Daum C."/>
            <person name="Ng V."/>
            <person name="Clum A."/>
            <person name="Steindorff A."/>
            <person name="Ohm R."/>
            <person name="Martin F."/>
            <person name="Silar P."/>
            <person name="Natvig D."/>
            <person name="Lalanne C."/>
            <person name="Gautier V."/>
            <person name="Ament-Velasquez S.L."/>
            <person name="Kruys A."/>
            <person name="Hutchinson M.I."/>
            <person name="Powell A.J."/>
            <person name="Barry K."/>
            <person name="Miller A.N."/>
            <person name="Grigoriev I.V."/>
            <person name="Debuchy R."/>
            <person name="Gladieux P."/>
            <person name="Thoren M.H."/>
            <person name="Johannesson H."/>
        </authorList>
    </citation>
    <scope>NUCLEOTIDE SEQUENCE</scope>
    <source>
        <strain evidence="6">CBS 955.72</strain>
    </source>
</reference>
<dbReference type="Proteomes" id="UP001275084">
    <property type="component" value="Unassembled WGS sequence"/>
</dbReference>
<feature type="transmembrane region" description="Helical" evidence="5">
    <location>
        <begin position="376"/>
        <end position="397"/>
    </location>
</feature>
<dbReference type="InterPro" id="IPR002523">
    <property type="entry name" value="MgTranspt_CorA/ZnTranspt_ZntB"/>
</dbReference>
<evidence type="ECO:0000256" key="4">
    <source>
        <dbReference type="ARBA" id="ARBA00023136"/>
    </source>
</evidence>
<name>A0AAJ0M912_9PEZI</name>
<evidence type="ECO:0000313" key="7">
    <source>
        <dbReference type="Proteomes" id="UP001275084"/>
    </source>
</evidence>
<evidence type="ECO:0000313" key="6">
    <source>
        <dbReference type="EMBL" id="KAK3341966.1"/>
    </source>
</evidence>
<comment type="caution">
    <text evidence="6">The sequence shown here is derived from an EMBL/GenBank/DDBJ whole genome shotgun (WGS) entry which is preliminary data.</text>
</comment>
<dbReference type="GO" id="GO:0046873">
    <property type="term" value="F:metal ion transmembrane transporter activity"/>
    <property type="evidence" value="ECO:0007669"/>
    <property type="project" value="InterPro"/>
</dbReference>
<reference evidence="6" key="1">
    <citation type="journal article" date="2023" name="Mol. Phylogenet. Evol.">
        <title>Genome-scale phylogeny and comparative genomics of the fungal order Sordariales.</title>
        <authorList>
            <person name="Hensen N."/>
            <person name="Bonometti L."/>
            <person name="Westerberg I."/>
            <person name="Brannstrom I.O."/>
            <person name="Guillou S."/>
            <person name="Cros-Aarteil S."/>
            <person name="Calhoun S."/>
            <person name="Haridas S."/>
            <person name="Kuo A."/>
            <person name="Mondo S."/>
            <person name="Pangilinan J."/>
            <person name="Riley R."/>
            <person name="LaButti K."/>
            <person name="Andreopoulos B."/>
            <person name="Lipzen A."/>
            <person name="Chen C."/>
            <person name="Yan M."/>
            <person name="Daum C."/>
            <person name="Ng V."/>
            <person name="Clum A."/>
            <person name="Steindorff A."/>
            <person name="Ohm R.A."/>
            <person name="Martin F."/>
            <person name="Silar P."/>
            <person name="Natvig D.O."/>
            <person name="Lalanne C."/>
            <person name="Gautier V."/>
            <person name="Ament-Velasquez S.L."/>
            <person name="Kruys A."/>
            <person name="Hutchinson M.I."/>
            <person name="Powell A.J."/>
            <person name="Barry K."/>
            <person name="Miller A.N."/>
            <person name="Grigoriev I.V."/>
            <person name="Debuchy R."/>
            <person name="Gladieux P."/>
            <person name="Hiltunen Thoren M."/>
            <person name="Johannesson H."/>
        </authorList>
    </citation>
    <scope>NUCLEOTIDE SEQUENCE</scope>
    <source>
        <strain evidence="6">CBS 955.72</strain>
    </source>
</reference>
<dbReference type="EMBL" id="JAUIQD010000008">
    <property type="protein sequence ID" value="KAK3341966.1"/>
    <property type="molecule type" value="Genomic_DNA"/>
</dbReference>